<feature type="compositionally biased region" description="Low complexity" evidence="1">
    <location>
        <begin position="416"/>
        <end position="428"/>
    </location>
</feature>
<feature type="compositionally biased region" description="Acidic residues" evidence="1">
    <location>
        <begin position="57"/>
        <end position="70"/>
    </location>
</feature>
<feature type="compositionally biased region" description="Acidic residues" evidence="1">
    <location>
        <begin position="210"/>
        <end position="224"/>
    </location>
</feature>
<keyword evidence="3" id="KW-1185">Reference proteome</keyword>
<feature type="region of interest" description="Disordered" evidence="1">
    <location>
        <begin position="414"/>
        <end position="436"/>
    </location>
</feature>
<dbReference type="VEuPathDB" id="VectorBase:AMEM21_001209"/>
<feature type="compositionally biased region" description="Polar residues" evidence="1">
    <location>
        <begin position="257"/>
        <end position="267"/>
    </location>
</feature>
<sequence length="524" mass="57968">MATGVNGLGVVLRPANEYNIKEKIIQANQESFAIPTPPSPRQHVSGERRVTFREQLVDYEPDDYSSEDDGYGAASAGGAGDSGGGGGGGGAGGPSGHKKNALIRTVADVHRDGEGAEVADGSGADTIIEELHLDDRRNGTPEQEEEEEEEEVVVEEEQLEGDYDEDGGDGADDRMEKHKTGVEGESIVSEEEDEEGDEVEEEATLHEEPQVEEEAEEEQEEEPTDGSSMDTEIHNPESSEDISSSPLKTYRSEADSRSVSGDSQAEETNPGEEDGNVVQYEDDDEAEDEHRRTGSNGGGDDAGDDSSSDGERPLEAHRAKRSTTCRRKCCRHKKSAGEKLPYYNGFRSEYGLSREELEEKKRRQEARRQRVRERQQRRTAEQRQKAQSNEEAFAAWLHGKLRNSINKHQNMYDVKQSGSSGRQQQQLQNPKYRRRNGIHTMQQISYVPIQNQKPRAASQMYTTWYAPGTKQMKPATKNTAACDPLCGSTSAYAPITISPMPMISRANAASTVRQFSRTFGCRQQ</sequence>
<feature type="compositionally biased region" description="Basic and acidic residues" evidence="1">
    <location>
        <begin position="355"/>
        <end position="384"/>
    </location>
</feature>
<feature type="compositionally biased region" description="Basic and acidic residues" evidence="1">
    <location>
        <begin position="44"/>
        <end position="56"/>
    </location>
</feature>
<feature type="region of interest" description="Disordered" evidence="1">
    <location>
        <begin position="355"/>
        <end position="389"/>
    </location>
</feature>
<reference evidence="2" key="1">
    <citation type="submission" date="2020-05" db="UniProtKB">
        <authorList>
            <consortium name="EnsemblMetazoa"/>
        </authorList>
    </citation>
    <scope>IDENTIFICATION</scope>
    <source>
        <strain evidence="2">MAF</strain>
    </source>
</reference>
<protein>
    <recommendedName>
        <fullName evidence="4">Coiled-coil domain-containing protein 181</fullName>
    </recommendedName>
</protein>
<dbReference type="AlphaFoldDB" id="A0A182UST3"/>
<evidence type="ECO:0000256" key="1">
    <source>
        <dbReference type="SAM" id="MobiDB-lite"/>
    </source>
</evidence>
<dbReference type="EnsemblMetazoa" id="AMEM003009-RA">
    <property type="protein sequence ID" value="AMEM003009-PA"/>
    <property type="gene ID" value="AMEM003009"/>
</dbReference>
<feature type="compositionally biased region" description="Basic and acidic residues" evidence="1">
    <location>
        <begin position="171"/>
        <end position="182"/>
    </location>
</feature>
<feature type="compositionally biased region" description="Basic residues" evidence="1">
    <location>
        <begin position="318"/>
        <end position="331"/>
    </location>
</feature>
<evidence type="ECO:0008006" key="4">
    <source>
        <dbReference type="Google" id="ProtNLM"/>
    </source>
</evidence>
<dbReference type="Proteomes" id="UP000075903">
    <property type="component" value="Unassembled WGS sequence"/>
</dbReference>
<dbReference type="VEuPathDB" id="VectorBase:AMEM003009"/>
<feature type="compositionally biased region" description="Acidic residues" evidence="1">
    <location>
        <begin position="142"/>
        <end position="170"/>
    </location>
</feature>
<feature type="region of interest" description="Disordered" evidence="1">
    <location>
        <begin position="28"/>
        <end position="331"/>
    </location>
</feature>
<accession>A0A182UST3</accession>
<proteinExistence type="predicted"/>
<feature type="compositionally biased region" description="Basic and acidic residues" evidence="1">
    <location>
        <begin position="129"/>
        <end position="139"/>
    </location>
</feature>
<name>A0A182UST3_ANOME</name>
<feature type="compositionally biased region" description="Acidic residues" evidence="1">
    <location>
        <begin position="269"/>
        <end position="287"/>
    </location>
</feature>
<feature type="compositionally biased region" description="Gly residues" evidence="1">
    <location>
        <begin position="75"/>
        <end position="95"/>
    </location>
</feature>
<dbReference type="STRING" id="30066.A0A182UST3"/>
<evidence type="ECO:0000313" key="3">
    <source>
        <dbReference type="Proteomes" id="UP000075903"/>
    </source>
</evidence>
<organism evidence="2 3">
    <name type="scientific">Anopheles merus</name>
    <name type="common">Mosquito</name>
    <dbReference type="NCBI Taxonomy" id="30066"/>
    <lineage>
        <taxon>Eukaryota</taxon>
        <taxon>Metazoa</taxon>
        <taxon>Ecdysozoa</taxon>
        <taxon>Arthropoda</taxon>
        <taxon>Hexapoda</taxon>
        <taxon>Insecta</taxon>
        <taxon>Pterygota</taxon>
        <taxon>Neoptera</taxon>
        <taxon>Endopterygota</taxon>
        <taxon>Diptera</taxon>
        <taxon>Nematocera</taxon>
        <taxon>Culicoidea</taxon>
        <taxon>Culicidae</taxon>
        <taxon>Anophelinae</taxon>
        <taxon>Anopheles</taxon>
    </lineage>
</organism>
<feature type="compositionally biased region" description="Acidic residues" evidence="1">
    <location>
        <begin position="188"/>
        <end position="202"/>
    </location>
</feature>
<evidence type="ECO:0000313" key="2">
    <source>
        <dbReference type="EnsemblMetazoa" id="AMEM003009-PA"/>
    </source>
</evidence>